<feature type="compositionally biased region" description="Basic and acidic residues" evidence="7">
    <location>
        <begin position="727"/>
        <end position="736"/>
    </location>
</feature>
<comment type="similarity">
    <text evidence="6">Belongs to the SMC family.</text>
</comment>
<dbReference type="NCBIfam" id="TIGR02168">
    <property type="entry name" value="SMC_prok_B"/>
    <property type="match status" value="1"/>
</dbReference>
<keyword evidence="1 6" id="KW-0963">Cytoplasm</keyword>
<gene>
    <name evidence="9" type="primary">smc_4</name>
    <name evidence="6" type="synonym">smc</name>
    <name evidence="9" type="ORF">KOR34_21620</name>
</gene>
<comment type="domain">
    <text evidence="6">Contains large globular domains required for ATP hydrolysis at each terminus and a third globular domain forming a flexible hinge near the middle of the molecule. These domains are separated by coiled-coil structures.</text>
</comment>
<dbReference type="Gene3D" id="1.20.1060.20">
    <property type="match status" value="1"/>
</dbReference>
<name>A0A5C5VHJ4_9BACT</name>
<dbReference type="SUPFAM" id="SSF75553">
    <property type="entry name" value="Smc hinge domain"/>
    <property type="match status" value="1"/>
</dbReference>
<feature type="region of interest" description="Disordered" evidence="7">
    <location>
        <begin position="704"/>
        <end position="736"/>
    </location>
</feature>
<dbReference type="PIRSF" id="PIRSF005719">
    <property type="entry name" value="SMC"/>
    <property type="match status" value="1"/>
</dbReference>
<dbReference type="SMART" id="SM00968">
    <property type="entry name" value="SMC_hinge"/>
    <property type="match status" value="1"/>
</dbReference>
<feature type="region of interest" description="Disordered" evidence="7">
    <location>
        <begin position="423"/>
        <end position="482"/>
    </location>
</feature>
<keyword evidence="5 6" id="KW-0238">DNA-binding</keyword>
<feature type="domain" description="SMC hinge" evidence="8">
    <location>
        <begin position="519"/>
        <end position="636"/>
    </location>
</feature>
<evidence type="ECO:0000256" key="2">
    <source>
        <dbReference type="ARBA" id="ARBA00022741"/>
    </source>
</evidence>
<dbReference type="InterPro" id="IPR027417">
    <property type="entry name" value="P-loop_NTPase"/>
</dbReference>
<dbReference type="GO" id="GO:0006260">
    <property type="term" value="P:DNA replication"/>
    <property type="evidence" value="ECO:0007669"/>
    <property type="project" value="UniProtKB-UniRule"/>
</dbReference>
<comment type="caution">
    <text evidence="9">The sequence shown here is derived from an EMBL/GenBank/DDBJ whole genome shotgun (WGS) entry which is preliminary data.</text>
</comment>
<evidence type="ECO:0000313" key="10">
    <source>
        <dbReference type="Proteomes" id="UP000316714"/>
    </source>
</evidence>
<proteinExistence type="inferred from homology"/>
<dbReference type="AlphaFoldDB" id="A0A5C5VHJ4"/>
<keyword evidence="2 6" id="KW-0547">Nucleotide-binding</keyword>
<dbReference type="Pfam" id="PF02463">
    <property type="entry name" value="SMC_N"/>
    <property type="match status" value="1"/>
</dbReference>
<organism evidence="9 10">
    <name type="scientific">Posidoniimonas corsicana</name>
    <dbReference type="NCBI Taxonomy" id="1938618"/>
    <lineage>
        <taxon>Bacteria</taxon>
        <taxon>Pseudomonadati</taxon>
        <taxon>Planctomycetota</taxon>
        <taxon>Planctomycetia</taxon>
        <taxon>Pirellulales</taxon>
        <taxon>Lacipirellulaceae</taxon>
        <taxon>Posidoniimonas</taxon>
    </lineage>
</organism>
<dbReference type="GO" id="GO:0007062">
    <property type="term" value="P:sister chromatid cohesion"/>
    <property type="evidence" value="ECO:0007669"/>
    <property type="project" value="InterPro"/>
</dbReference>
<feature type="coiled-coil region" evidence="6">
    <location>
        <begin position="180"/>
        <end position="207"/>
    </location>
</feature>
<dbReference type="RefSeq" id="WP_146564562.1">
    <property type="nucleotide sequence ID" value="NZ_SIHJ01000001.1"/>
</dbReference>
<dbReference type="GO" id="GO:0005694">
    <property type="term" value="C:chromosome"/>
    <property type="evidence" value="ECO:0007669"/>
    <property type="project" value="InterPro"/>
</dbReference>
<protein>
    <recommendedName>
        <fullName evidence="6">Chromosome partition protein Smc</fullName>
    </recommendedName>
</protein>
<dbReference type="HAMAP" id="MF_01894">
    <property type="entry name" value="Smc_prok"/>
    <property type="match status" value="1"/>
</dbReference>
<comment type="subunit">
    <text evidence="6">Homodimer.</text>
</comment>
<dbReference type="GO" id="GO:0005737">
    <property type="term" value="C:cytoplasm"/>
    <property type="evidence" value="ECO:0007669"/>
    <property type="project" value="UniProtKB-SubCell"/>
</dbReference>
<feature type="compositionally biased region" description="Basic and acidic residues" evidence="7">
    <location>
        <begin position="468"/>
        <end position="477"/>
    </location>
</feature>
<feature type="coiled-coil region" evidence="6">
    <location>
        <begin position="988"/>
        <end position="1032"/>
    </location>
</feature>
<dbReference type="GO" id="GO:0005524">
    <property type="term" value="F:ATP binding"/>
    <property type="evidence" value="ECO:0007669"/>
    <property type="project" value="UniProtKB-UniRule"/>
</dbReference>
<dbReference type="InterPro" id="IPR024704">
    <property type="entry name" value="SMC"/>
</dbReference>
<dbReference type="Pfam" id="PF06470">
    <property type="entry name" value="SMC_hinge"/>
    <property type="match status" value="1"/>
</dbReference>
<dbReference type="InterPro" id="IPR010935">
    <property type="entry name" value="SMC_hinge"/>
</dbReference>
<dbReference type="InterPro" id="IPR036277">
    <property type="entry name" value="SMC_hinge_sf"/>
</dbReference>
<dbReference type="GO" id="GO:0016887">
    <property type="term" value="F:ATP hydrolysis activity"/>
    <property type="evidence" value="ECO:0007669"/>
    <property type="project" value="InterPro"/>
</dbReference>
<reference evidence="9 10" key="1">
    <citation type="submission" date="2019-02" db="EMBL/GenBank/DDBJ databases">
        <title>Deep-cultivation of Planctomycetes and their phenomic and genomic characterization uncovers novel biology.</title>
        <authorList>
            <person name="Wiegand S."/>
            <person name="Jogler M."/>
            <person name="Boedeker C."/>
            <person name="Pinto D."/>
            <person name="Vollmers J."/>
            <person name="Rivas-Marin E."/>
            <person name="Kohn T."/>
            <person name="Peeters S.H."/>
            <person name="Heuer A."/>
            <person name="Rast P."/>
            <person name="Oberbeckmann S."/>
            <person name="Bunk B."/>
            <person name="Jeske O."/>
            <person name="Meyerdierks A."/>
            <person name="Storesund J.E."/>
            <person name="Kallscheuer N."/>
            <person name="Luecker S."/>
            <person name="Lage O.M."/>
            <person name="Pohl T."/>
            <person name="Merkel B.J."/>
            <person name="Hornburger P."/>
            <person name="Mueller R.-W."/>
            <person name="Bruemmer F."/>
            <person name="Labrenz M."/>
            <person name="Spormann A.M."/>
            <person name="Op Den Camp H."/>
            <person name="Overmann J."/>
            <person name="Amann R."/>
            <person name="Jetten M.S.M."/>
            <person name="Mascher T."/>
            <person name="Medema M.H."/>
            <person name="Devos D.P."/>
            <person name="Kaster A.-K."/>
            <person name="Ovreas L."/>
            <person name="Rohde M."/>
            <person name="Galperin M.Y."/>
            <person name="Jogler C."/>
        </authorList>
    </citation>
    <scope>NUCLEOTIDE SEQUENCE [LARGE SCALE GENOMIC DNA]</scope>
    <source>
        <strain evidence="9 10">KOR34</strain>
    </source>
</reference>
<feature type="coiled-coil region" evidence="6">
    <location>
        <begin position="908"/>
        <end position="942"/>
    </location>
</feature>
<accession>A0A5C5VHJ4</accession>
<evidence type="ECO:0000256" key="3">
    <source>
        <dbReference type="ARBA" id="ARBA00022840"/>
    </source>
</evidence>
<evidence type="ECO:0000313" key="9">
    <source>
        <dbReference type="EMBL" id="TWT37215.1"/>
    </source>
</evidence>
<keyword evidence="4 6" id="KW-0175">Coiled coil</keyword>
<dbReference type="Gene3D" id="3.30.70.1620">
    <property type="match status" value="1"/>
</dbReference>
<evidence type="ECO:0000256" key="4">
    <source>
        <dbReference type="ARBA" id="ARBA00023054"/>
    </source>
</evidence>
<dbReference type="GO" id="GO:0007059">
    <property type="term" value="P:chromosome segregation"/>
    <property type="evidence" value="ECO:0007669"/>
    <property type="project" value="UniProtKB-UniRule"/>
</dbReference>
<comment type="function">
    <text evidence="6">Required for chromosome condensation and partitioning.</text>
</comment>
<dbReference type="InterPro" id="IPR003395">
    <property type="entry name" value="RecF/RecN/SMC_N"/>
</dbReference>
<dbReference type="InterPro" id="IPR011890">
    <property type="entry name" value="SMC_prok"/>
</dbReference>
<dbReference type="Gene3D" id="3.40.50.300">
    <property type="entry name" value="P-loop containing nucleotide triphosphate hydrolases"/>
    <property type="match status" value="2"/>
</dbReference>
<dbReference type="Proteomes" id="UP000316714">
    <property type="component" value="Unassembled WGS sequence"/>
</dbReference>
<comment type="subcellular location">
    <subcellularLocation>
        <location evidence="6">Cytoplasm</location>
    </subcellularLocation>
</comment>
<evidence type="ECO:0000256" key="7">
    <source>
        <dbReference type="SAM" id="MobiDB-lite"/>
    </source>
</evidence>
<dbReference type="GO" id="GO:0003677">
    <property type="term" value="F:DNA binding"/>
    <property type="evidence" value="ECO:0007669"/>
    <property type="project" value="UniProtKB-UniRule"/>
</dbReference>
<evidence type="ECO:0000259" key="8">
    <source>
        <dbReference type="SMART" id="SM00968"/>
    </source>
</evidence>
<evidence type="ECO:0000256" key="5">
    <source>
        <dbReference type="ARBA" id="ARBA00023125"/>
    </source>
</evidence>
<dbReference type="SUPFAM" id="SSF52540">
    <property type="entry name" value="P-loop containing nucleoside triphosphate hydrolases"/>
    <property type="match status" value="1"/>
</dbReference>
<feature type="compositionally biased region" description="Low complexity" evidence="7">
    <location>
        <begin position="436"/>
        <end position="462"/>
    </location>
</feature>
<dbReference type="OrthoDB" id="9808768at2"/>
<dbReference type="PANTHER" id="PTHR43977">
    <property type="entry name" value="STRUCTURAL MAINTENANCE OF CHROMOSOMES PROTEIN 3"/>
    <property type="match status" value="1"/>
</dbReference>
<keyword evidence="10" id="KW-1185">Reference proteome</keyword>
<evidence type="ECO:0000256" key="1">
    <source>
        <dbReference type="ARBA" id="ARBA00022490"/>
    </source>
</evidence>
<dbReference type="GO" id="GO:0030261">
    <property type="term" value="P:chromosome condensation"/>
    <property type="evidence" value="ECO:0007669"/>
    <property type="project" value="InterPro"/>
</dbReference>
<feature type="binding site" evidence="6">
    <location>
        <begin position="31"/>
        <end position="38"/>
    </location>
    <ligand>
        <name>ATP</name>
        <dbReference type="ChEBI" id="CHEBI:30616"/>
    </ligand>
</feature>
<dbReference type="EMBL" id="SIHJ01000001">
    <property type="protein sequence ID" value="TWT37215.1"/>
    <property type="molecule type" value="Genomic_DNA"/>
</dbReference>
<evidence type="ECO:0000256" key="6">
    <source>
        <dbReference type="HAMAP-Rule" id="MF_01894"/>
    </source>
</evidence>
<sequence length="1203" mass="133011">MLKALELCGFKSFADKTRLDFHAGVTCVVGPNGSGKSNVVDAIKWVTGTQSAKSLRGKEMTDVIFNGASGRKPMNAAEVTLEFDNSTNLFDLQAPVARITRRVYRSGEGEYLINGAPSRLRDIRALLAGTGVGAESYSIIEQGRVDAMLRASPKDRRAIFEEAAGVSRFRLKKHEAAKRLARVEQNLLRLSDIVDEVEGRLRRVKKQAGRAQRYRDSAERLKHLRTVLGMADWRTLAAREERLRRDINELSQETDGGADTLEQAEAELQRLDAQGQQAASAAADADRRLTSVRERMGAARATLQAQASRIDELHDELAHKRNRLVGILAETRDHDPADAVGLSQQLAVAQQAFTSLTDELADLEGQREEADQALTAARVAAAEAAESAAAAESDAEANATQSSQLRDELAALARRLEKATAERDQLDQQLSDATRQQQQADEQAAAAQQALQQHDAAHAEQQTLTDQLRSRHADEQKQAAAGEARLVSLRHQIEAIEQLETDLDSLRTGVAAHDGESRWSVQGIVADLLHVDYDSAPMVEAALGERAHHLVVDSGAELLAELAAGVSRLARRTSLERLDSLPTASVVDRVDLSNEPGVMGRADQFVEFEPAHASLVRRLLGRVWFVDTLATAERLANGPGRGLSFVTYSGESITSDGVISVGPRDESRGLLTRKTRGDDLRAELAETESALAAAAHAAEELAEQIQQSQAAEREALRRRNQAAESSAEARHASRRFQERIESLDQKRQKRVAEAEAVQRERDELDAQLLRVSEQTEALATRRAELAERLAQAGEEQRGAAERLEQLEQRLVERRVEFARAEQRAEILQSQHAQTTGPQTDRQRAREEAFADVRELRTRIEEHELRLLAAQAGLNLLTLQSESLTVTRNRVHAELAAVNERRRLIDRAVRQRREQIDQFQSQRQRHEIELAEVRHEQAALSARMRDDYGIDLTEAPLDQAAPEEVEDRDAIEREIATLRDNVREVGAVNLESIEELDDLEARFNELSAQYNDLSDAKNSLERLTQRINVETRKMFLATVEAVRGEFRELFRQLFGGGEADIVLVDADGNDPLDAGVEIAAQPPGKELSSISLLSGGEKTMTCVALLLSLFRSKPSPFCVLDEVDAALDEANIGRFTGVLREFLSSTQFIVITHSKKTMTDANTMYGITMQESGVSKQVAVRFEEVDEEGNIRPEKVMGGERKAA</sequence>
<keyword evidence="3 6" id="KW-0067">ATP-binding</keyword>